<dbReference type="Gene3D" id="3.30.450.20">
    <property type="entry name" value="PAS domain"/>
    <property type="match status" value="5"/>
</dbReference>
<evidence type="ECO:0000256" key="3">
    <source>
        <dbReference type="ARBA" id="ARBA00004496"/>
    </source>
</evidence>
<dbReference type="InterPro" id="IPR003594">
    <property type="entry name" value="HATPase_dom"/>
</dbReference>
<dbReference type="SMART" id="SM00387">
    <property type="entry name" value="HATPase_c"/>
    <property type="match status" value="1"/>
</dbReference>
<comment type="cofactor">
    <cofactor evidence="2">
        <name>[4Fe-4S] cluster</name>
        <dbReference type="ChEBI" id="CHEBI:49883"/>
    </cofactor>
</comment>
<dbReference type="InterPro" id="IPR001610">
    <property type="entry name" value="PAC"/>
</dbReference>
<dbReference type="Pfam" id="PF13426">
    <property type="entry name" value="PAS_9"/>
    <property type="match status" value="1"/>
</dbReference>
<gene>
    <name evidence="19" type="ORF">ACFOEI_18135</name>
</gene>
<feature type="domain" description="PAS" evidence="17">
    <location>
        <begin position="386"/>
        <end position="456"/>
    </location>
</feature>
<proteinExistence type="predicted"/>
<keyword evidence="10" id="KW-0479">Metal-binding</keyword>
<evidence type="ECO:0000256" key="5">
    <source>
        <dbReference type="ARBA" id="ARBA00017322"/>
    </source>
</evidence>
<dbReference type="CDD" id="cd00130">
    <property type="entry name" value="PAS"/>
    <property type="match status" value="4"/>
</dbReference>
<feature type="domain" description="PAC" evidence="18">
    <location>
        <begin position="596"/>
        <end position="649"/>
    </location>
</feature>
<dbReference type="PROSITE" id="PS50109">
    <property type="entry name" value="HIS_KIN"/>
    <property type="match status" value="1"/>
</dbReference>
<dbReference type="InterPro" id="IPR000700">
    <property type="entry name" value="PAS-assoc_C"/>
</dbReference>
<dbReference type="SMART" id="SM00086">
    <property type="entry name" value="PAC"/>
    <property type="match status" value="5"/>
</dbReference>
<feature type="domain" description="PAC" evidence="18">
    <location>
        <begin position="210"/>
        <end position="262"/>
    </location>
</feature>
<evidence type="ECO:0000256" key="8">
    <source>
        <dbReference type="ARBA" id="ARBA00022553"/>
    </source>
</evidence>
<dbReference type="InterPro" id="IPR036890">
    <property type="entry name" value="HATPase_C_sf"/>
</dbReference>
<feature type="domain" description="Histidine kinase" evidence="16">
    <location>
        <begin position="772"/>
        <end position="863"/>
    </location>
</feature>
<dbReference type="SUPFAM" id="SSF55785">
    <property type="entry name" value="PYP-like sensor domain (PAS domain)"/>
    <property type="match status" value="5"/>
</dbReference>
<dbReference type="Pfam" id="PF07730">
    <property type="entry name" value="HisKA_3"/>
    <property type="match status" value="1"/>
</dbReference>
<evidence type="ECO:0000256" key="4">
    <source>
        <dbReference type="ARBA" id="ARBA00012438"/>
    </source>
</evidence>
<evidence type="ECO:0000256" key="14">
    <source>
        <dbReference type="ARBA" id="ARBA00024827"/>
    </source>
</evidence>
<dbReference type="InterPro" id="IPR000014">
    <property type="entry name" value="PAS"/>
</dbReference>
<dbReference type="Gene3D" id="3.30.565.10">
    <property type="entry name" value="Histidine kinase-like ATPase, C-terminal domain"/>
    <property type="match status" value="1"/>
</dbReference>
<evidence type="ECO:0000259" key="16">
    <source>
        <dbReference type="PROSITE" id="PS50109"/>
    </source>
</evidence>
<evidence type="ECO:0000313" key="20">
    <source>
        <dbReference type="Proteomes" id="UP001595640"/>
    </source>
</evidence>
<name>A0ABV7M5L3_9GAMM</name>
<dbReference type="SMART" id="SM00091">
    <property type="entry name" value="PAS"/>
    <property type="match status" value="4"/>
</dbReference>
<evidence type="ECO:0000256" key="13">
    <source>
        <dbReference type="ARBA" id="ARBA00023014"/>
    </source>
</evidence>
<dbReference type="InterPro" id="IPR005467">
    <property type="entry name" value="His_kinase_dom"/>
</dbReference>
<evidence type="ECO:0000256" key="2">
    <source>
        <dbReference type="ARBA" id="ARBA00001966"/>
    </source>
</evidence>
<dbReference type="InterPro" id="IPR013655">
    <property type="entry name" value="PAS_fold_3"/>
</dbReference>
<dbReference type="InterPro" id="IPR004358">
    <property type="entry name" value="Sig_transdc_His_kin-like_C"/>
</dbReference>
<evidence type="ECO:0000256" key="1">
    <source>
        <dbReference type="ARBA" id="ARBA00000085"/>
    </source>
</evidence>
<evidence type="ECO:0000256" key="11">
    <source>
        <dbReference type="ARBA" id="ARBA00022777"/>
    </source>
</evidence>
<dbReference type="PRINTS" id="PR00344">
    <property type="entry name" value="BCTRLSENSOR"/>
</dbReference>
<dbReference type="PROSITE" id="PS50113">
    <property type="entry name" value="PAC"/>
    <property type="match status" value="3"/>
</dbReference>
<evidence type="ECO:0000256" key="12">
    <source>
        <dbReference type="ARBA" id="ARBA00023004"/>
    </source>
</evidence>
<dbReference type="Proteomes" id="UP001595640">
    <property type="component" value="Unassembled WGS sequence"/>
</dbReference>
<dbReference type="Pfam" id="PF02518">
    <property type="entry name" value="HATPase_c"/>
    <property type="match status" value="1"/>
</dbReference>
<feature type="domain" description="PAS" evidence="17">
    <location>
        <begin position="263"/>
        <end position="305"/>
    </location>
</feature>
<keyword evidence="11" id="KW-0418">Kinase</keyword>
<evidence type="ECO:0000256" key="6">
    <source>
        <dbReference type="ARBA" id="ARBA00022485"/>
    </source>
</evidence>
<dbReference type="InterPro" id="IPR011712">
    <property type="entry name" value="Sig_transdc_His_kin_sub3_dim/P"/>
</dbReference>
<dbReference type="PANTHER" id="PTHR43304">
    <property type="entry name" value="PHYTOCHROME-LIKE PROTEIN CPH1"/>
    <property type="match status" value="1"/>
</dbReference>
<protein>
    <recommendedName>
        <fullName evidence="5">Oxygen sensor histidine kinase NreB</fullName>
        <ecNumber evidence="4">2.7.13.3</ecNumber>
    </recommendedName>
    <alternativeName>
        <fullName evidence="15">Nitrogen regulation protein B</fullName>
    </alternativeName>
</protein>
<keyword evidence="12" id="KW-0408">Iron</keyword>
<keyword evidence="9" id="KW-0808">Transferase</keyword>
<evidence type="ECO:0000256" key="7">
    <source>
        <dbReference type="ARBA" id="ARBA00022490"/>
    </source>
</evidence>
<comment type="subcellular location">
    <subcellularLocation>
        <location evidence="3">Cytoplasm</location>
    </subcellularLocation>
</comment>
<keyword evidence="7" id="KW-0963">Cytoplasm</keyword>
<comment type="function">
    <text evidence="14">Member of the two-component regulatory system NreB/NreC involved in the control of dissimilatory nitrate/nitrite reduction in response to oxygen. NreB functions as a direct oxygen sensor histidine kinase which is autophosphorylated, in the absence of oxygen, probably at the conserved histidine residue, and transfers its phosphate group probably to a conserved aspartate residue of NreC. NreB/NreC activates the expression of the nitrate (narGHJI) and nitrite (nir) reductase operons, as well as the putative nitrate transporter gene narT.</text>
</comment>
<dbReference type="RefSeq" id="WP_019020463.1">
    <property type="nucleotide sequence ID" value="NZ_BMXD01000013.1"/>
</dbReference>
<dbReference type="EC" id="2.7.13.3" evidence="4"/>
<reference evidence="20" key="1">
    <citation type="journal article" date="2019" name="Int. J. Syst. Evol. Microbiol.">
        <title>The Global Catalogue of Microorganisms (GCM) 10K type strain sequencing project: providing services to taxonomists for standard genome sequencing and annotation.</title>
        <authorList>
            <consortium name="The Broad Institute Genomics Platform"/>
            <consortium name="The Broad Institute Genome Sequencing Center for Infectious Disease"/>
            <person name="Wu L."/>
            <person name="Ma J."/>
        </authorList>
    </citation>
    <scope>NUCLEOTIDE SEQUENCE [LARGE SCALE GENOMIC DNA]</scope>
    <source>
        <strain evidence="20">KCTC 12847</strain>
    </source>
</reference>
<accession>A0ABV7M5L3</accession>
<dbReference type="SUPFAM" id="SSF55874">
    <property type="entry name" value="ATPase domain of HSP90 chaperone/DNA topoisomerase II/histidine kinase"/>
    <property type="match status" value="1"/>
</dbReference>
<dbReference type="InterPro" id="IPR035965">
    <property type="entry name" value="PAS-like_dom_sf"/>
</dbReference>
<dbReference type="NCBIfam" id="TIGR00229">
    <property type="entry name" value="sensory_box"/>
    <property type="match status" value="4"/>
</dbReference>
<feature type="domain" description="PAS" evidence="17">
    <location>
        <begin position="134"/>
        <end position="206"/>
    </location>
</feature>
<dbReference type="PROSITE" id="PS50112">
    <property type="entry name" value="PAS"/>
    <property type="match status" value="4"/>
</dbReference>
<dbReference type="EMBL" id="JBHRUH010000034">
    <property type="protein sequence ID" value="MFC3293969.1"/>
    <property type="molecule type" value="Genomic_DNA"/>
</dbReference>
<keyword evidence="8" id="KW-0597">Phosphoprotein</keyword>
<dbReference type="PANTHER" id="PTHR43304:SF1">
    <property type="entry name" value="PAC DOMAIN-CONTAINING PROTEIN"/>
    <property type="match status" value="1"/>
</dbReference>
<comment type="caution">
    <text evidence="19">The sequence shown here is derived from an EMBL/GenBank/DDBJ whole genome shotgun (WGS) entry which is preliminary data.</text>
</comment>
<feature type="domain" description="PAC" evidence="18">
    <location>
        <begin position="459"/>
        <end position="511"/>
    </location>
</feature>
<keyword evidence="20" id="KW-1185">Reference proteome</keyword>
<comment type="catalytic activity">
    <reaction evidence="1">
        <text>ATP + protein L-histidine = ADP + protein N-phospho-L-histidine.</text>
        <dbReference type="EC" id="2.7.13.3"/>
    </reaction>
</comment>
<organism evidence="19 20">
    <name type="scientific">Modicisalibacter luteus</name>
    <dbReference type="NCBI Taxonomy" id="453962"/>
    <lineage>
        <taxon>Bacteria</taxon>
        <taxon>Pseudomonadati</taxon>
        <taxon>Pseudomonadota</taxon>
        <taxon>Gammaproteobacteria</taxon>
        <taxon>Oceanospirillales</taxon>
        <taxon>Halomonadaceae</taxon>
        <taxon>Modicisalibacter</taxon>
    </lineage>
</organism>
<evidence type="ECO:0000256" key="9">
    <source>
        <dbReference type="ARBA" id="ARBA00022679"/>
    </source>
</evidence>
<keyword evidence="13" id="KW-0411">Iron-sulfur</keyword>
<keyword evidence="6" id="KW-0004">4Fe-4S</keyword>
<dbReference type="Gene3D" id="1.20.5.1930">
    <property type="match status" value="1"/>
</dbReference>
<dbReference type="CDD" id="cd16917">
    <property type="entry name" value="HATPase_UhpB-NarQ-NarX-like"/>
    <property type="match status" value="1"/>
</dbReference>
<evidence type="ECO:0000259" key="17">
    <source>
        <dbReference type="PROSITE" id="PS50112"/>
    </source>
</evidence>
<evidence type="ECO:0000313" key="19">
    <source>
        <dbReference type="EMBL" id="MFC3293969.1"/>
    </source>
</evidence>
<evidence type="ECO:0000256" key="10">
    <source>
        <dbReference type="ARBA" id="ARBA00022723"/>
    </source>
</evidence>
<sequence>MSLRTTAGLVVASPTPMILLWGSQLVQIYNDGYREVMGNKHPRGLGQPRRECWPEIWEFNAPIFEKVFERGESLTFENQRLVLERNDTPEEAYFTLSFSPVLDDNGDIGGVLATVLETTAQMKRARVEEALRESDERYRLVGRATNDIIWDWNLKDDSLEWNEAIVSRLGYSKAELGSTIEWWYENIHPEDRSQVLRGIHAAIDGGMETWSDEYRFRNQDGTYGAFLDRGYIARNSAGHAYRMIGSMLDLTERRRMEEALRDSERRIARVLKIETVGVLFFDMQSTFLEANDTFLRMTGLRREALQRGELSSELITLPEWMPRTLQAFKELKANGRFTPYEKELVRPDGTRWWGLFAGAQLSENECVEFVIDITAHKHAEQARYESETRFHAIADLAPDMLWQADPGGQRVWVNRRWTEYTGQSSQEANGYGWMEAIHPYDRNAVLDKYRHAVETGMRFRDEHRMRRSDGSYGWFLVEAVPICNDDGDITHWFGSANDIHDQRMTMDRLEELVAERTQSLAESEERFRLLVTTSAQIIWSTDATGRKAEDSPSWRAFTGQDAESWLKGDWKRVVHPDDVASIERAWQRSTRSGQPYLVEYRLWHARSDNWRWVAARGIPLRDGVGKIVGWFGTNTDIDERKRAEEEVRRMAYSLTMAEQEERRRVSQILHDDLQQLLYALQMKLRMVSNRLTLDRQMAFADMVEETRELIKQAIGTTRQLTVDLSPPILKTEGLADALEWLQRQMLELHGLDVELITGRTMPALDEDLRVLLFQVVRELLFNVKKHAGVDRATVELKQTQQDLIIRVEDQGLGMHKATGAERQGTGFGLSSVRERLRQVGGRMYIESSLGRGMQVIIRVPCNTLSVGNIKE</sequence>
<dbReference type="Pfam" id="PF08447">
    <property type="entry name" value="PAS_3"/>
    <property type="match status" value="3"/>
</dbReference>
<evidence type="ECO:0000256" key="15">
    <source>
        <dbReference type="ARBA" id="ARBA00030800"/>
    </source>
</evidence>
<feature type="domain" description="PAS" evidence="17">
    <location>
        <begin position="523"/>
        <end position="593"/>
    </location>
</feature>
<evidence type="ECO:0000259" key="18">
    <source>
        <dbReference type="PROSITE" id="PS50113"/>
    </source>
</evidence>
<dbReference type="InterPro" id="IPR052162">
    <property type="entry name" value="Sensor_kinase/Photoreceptor"/>
</dbReference>